<proteinExistence type="predicted"/>
<evidence type="ECO:0000313" key="2">
    <source>
        <dbReference type="EMBL" id="SFL81459.1"/>
    </source>
</evidence>
<name>A0A1I4KSD3_9BURK</name>
<gene>
    <name evidence="2" type="ORF">SAMN02982985_01594</name>
</gene>
<sequence length="137" mass="14419">MKNITIASSFIFMLTTLPAAMAATPAAPPGATARSTPILTVETESGTVGDALQGAEQFLANTELRRGGAPWGRPRSSLAPAQFDRASKAAQQFAAHALPSKTKYSTVPEPKVYSMLLLGAVLLVISAQKEQDEKFTA</sequence>
<dbReference type="Proteomes" id="UP000199470">
    <property type="component" value="Unassembled WGS sequence"/>
</dbReference>
<keyword evidence="3" id="KW-1185">Reference proteome</keyword>
<reference evidence="2 3" key="1">
    <citation type="submission" date="2016-10" db="EMBL/GenBank/DDBJ databases">
        <authorList>
            <person name="de Groot N.N."/>
        </authorList>
    </citation>
    <scope>NUCLEOTIDE SEQUENCE [LARGE SCALE GENOMIC DNA]</scope>
    <source>
        <strain evidence="2 3">ATCC 43154</strain>
    </source>
</reference>
<evidence type="ECO:0000256" key="1">
    <source>
        <dbReference type="SAM" id="SignalP"/>
    </source>
</evidence>
<evidence type="ECO:0000313" key="3">
    <source>
        <dbReference type="Proteomes" id="UP000199470"/>
    </source>
</evidence>
<feature type="signal peptide" evidence="1">
    <location>
        <begin position="1"/>
        <end position="22"/>
    </location>
</feature>
<protein>
    <recommendedName>
        <fullName evidence="4">PEP-CTERM protein-sorting domain-containing protein</fullName>
    </recommendedName>
</protein>
<accession>A0A1I4KSD3</accession>
<dbReference type="EMBL" id="FOTW01000008">
    <property type="protein sequence ID" value="SFL81459.1"/>
    <property type="molecule type" value="Genomic_DNA"/>
</dbReference>
<dbReference type="AlphaFoldDB" id="A0A1I4KSD3"/>
<organism evidence="2 3">
    <name type="scientific">Rugamonas rubra</name>
    <dbReference type="NCBI Taxonomy" id="758825"/>
    <lineage>
        <taxon>Bacteria</taxon>
        <taxon>Pseudomonadati</taxon>
        <taxon>Pseudomonadota</taxon>
        <taxon>Betaproteobacteria</taxon>
        <taxon>Burkholderiales</taxon>
        <taxon>Oxalobacteraceae</taxon>
        <taxon>Telluria group</taxon>
        <taxon>Rugamonas</taxon>
    </lineage>
</organism>
<feature type="chain" id="PRO_5011515830" description="PEP-CTERM protein-sorting domain-containing protein" evidence="1">
    <location>
        <begin position="23"/>
        <end position="137"/>
    </location>
</feature>
<evidence type="ECO:0008006" key="4">
    <source>
        <dbReference type="Google" id="ProtNLM"/>
    </source>
</evidence>
<keyword evidence="1" id="KW-0732">Signal</keyword>